<keyword evidence="1" id="KW-1133">Transmembrane helix</keyword>
<dbReference type="AlphaFoldDB" id="A0A1I4F1A5"/>
<protein>
    <submittedName>
        <fullName evidence="2">Hypothetical membrane protein</fullName>
    </submittedName>
</protein>
<feature type="transmembrane region" description="Helical" evidence="1">
    <location>
        <begin position="12"/>
        <end position="34"/>
    </location>
</feature>
<evidence type="ECO:0000313" key="2">
    <source>
        <dbReference type="EMBL" id="SFL10597.1"/>
    </source>
</evidence>
<dbReference type="EMBL" id="FOTC01000002">
    <property type="protein sequence ID" value="SFL10597.1"/>
    <property type="molecule type" value="Genomic_DNA"/>
</dbReference>
<accession>A0A1I4F1A5</accession>
<dbReference type="PANTHER" id="PTHR42241:SF2">
    <property type="entry name" value="HYPOTHETICAL MEMBRANE PROTEIN, CONSERVED, DUF998 FAMILY"/>
    <property type="match status" value="1"/>
</dbReference>
<dbReference type="RefSeq" id="WP_089869711.1">
    <property type="nucleotide sequence ID" value="NZ_FOTC01000002.1"/>
</dbReference>
<feature type="transmembrane region" description="Helical" evidence="1">
    <location>
        <begin position="141"/>
        <end position="159"/>
    </location>
</feature>
<gene>
    <name evidence="2" type="ORF">SAMN04487950_2479</name>
</gene>
<organism evidence="2 3">
    <name type="scientific">Halogranum rubrum</name>
    <dbReference type="NCBI Taxonomy" id="553466"/>
    <lineage>
        <taxon>Archaea</taxon>
        <taxon>Methanobacteriati</taxon>
        <taxon>Methanobacteriota</taxon>
        <taxon>Stenosarchaea group</taxon>
        <taxon>Halobacteria</taxon>
        <taxon>Halobacteriales</taxon>
        <taxon>Haloferacaceae</taxon>
    </lineage>
</organism>
<proteinExistence type="predicted"/>
<reference evidence="3" key="1">
    <citation type="submission" date="2016-10" db="EMBL/GenBank/DDBJ databases">
        <authorList>
            <person name="Varghese N."/>
            <person name="Submissions S."/>
        </authorList>
    </citation>
    <scope>NUCLEOTIDE SEQUENCE [LARGE SCALE GENOMIC DNA]</scope>
    <source>
        <strain evidence="3">CGMCC 1.7738</strain>
    </source>
</reference>
<evidence type="ECO:0000256" key="1">
    <source>
        <dbReference type="SAM" id="Phobius"/>
    </source>
</evidence>
<sequence length="195" mass="19869">MSHTESSAVSLARLSGYLAPVVTLGGILLAIVVSPSFSWSESALSDLGVAASTALLFNGGLVVGGLLGLPYAYALWHDGPGGLGRLTPLSFALAVTAMGLVGVFVSGTPLHFPVALSFYLLVSTTLALDGLARWSAREGRVAALLGVAHLVGWVVWVSGVRFGTGLAVPETVGAVVFATWVLGLSPAGLLSSRVR</sequence>
<dbReference type="Proteomes" id="UP000199607">
    <property type="component" value="Unassembled WGS sequence"/>
</dbReference>
<feature type="transmembrane region" description="Helical" evidence="1">
    <location>
        <begin position="110"/>
        <end position="129"/>
    </location>
</feature>
<dbReference type="PANTHER" id="PTHR42241">
    <property type="entry name" value="HYPOTHETICAL MEMBRANE PROTEIN, CONSERVED, DUF998 FAMILY"/>
    <property type="match status" value="1"/>
</dbReference>
<dbReference type="Pfam" id="PF06197">
    <property type="entry name" value="DUF998"/>
    <property type="match status" value="1"/>
</dbReference>
<evidence type="ECO:0000313" key="3">
    <source>
        <dbReference type="Proteomes" id="UP000199607"/>
    </source>
</evidence>
<keyword evidence="1" id="KW-0812">Transmembrane</keyword>
<feature type="transmembrane region" description="Helical" evidence="1">
    <location>
        <begin position="171"/>
        <end position="190"/>
    </location>
</feature>
<keyword evidence="1" id="KW-0472">Membrane</keyword>
<name>A0A1I4F1A5_9EURY</name>
<keyword evidence="3" id="KW-1185">Reference proteome</keyword>
<feature type="transmembrane region" description="Helical" evidence="1">
    <location>
        <begin position="86"/>
        <end position="104"/>
    </location>
</feature>
<dbReference type="InterPro" id="IPR009339">
    <property type="entry name" value="DUF998"/>
</dbReference>
<feature type="transmembrane region" description="Helical" evidence="1">
    <location>
        <begin position="54"/>
        <end position="74"/>
    </location>
</feature>